<evidence type="ECO:0000313" key="2">
    <source>
        <dbReference type="Proteomes" id="UP000317730"/>
    </source>
</evidence>
<dbReference type="EMBL" id="BJMV01000006">
    <property type="protein sequence ID" value="GEB85601.1"/>
    <property type="molecule type" value="Genomic_DNA"/>
</dbReference>
<evidence type="ECO:0000313" key="1">
    <source>
        <dbReference type="EMBL" id="GEB85601.1"/>
    </source>
</evidence>
<proteinExistence type="predicted"/>
<gene>
    <name evidence="1" type="ORF">APE01nite_13980</name>
</gene>
<dbReference type="AlphaFoldDB" id="A0A4Y3TRE6"/>
<keyword evidence="2" id="KW-1185">Reference proteome</keyword>
<comment type="caution">
    <text evidence="1">The sequence shown here is derived from an EMBL/GenBank/DDBJ whole genome shotgun (WGS) entry which is preliminary data.</text>
</comment>
<protein>
    <submittedName>
        <fullName evidence="1">Uncharacterized protein</fullName>
    </submittedName>
</protein>
<name>A0A4Y3TRE6_9PROT</name>
<accession>A0A4Y3TRE6</accession>
<sequence length="72" mass="8326">MEFIFGVIVLNNSMSAIIGSNNDNFEEMFLKVLVGLASGVYIIIRSLDNFGKYITKDLSERNKFRYIWSRII</sequence>
<reference evidence="1 2" key="1">
    <citation type="submission" date="2019-06" db="EMBL/GenBank/DDBJ databases">
        <title>Whole genome shotgun sequence of Acetobacter peroxydans NBRC 13755.</title>
        <authorList>
            <person name="Hosoyama A."/>
            <person name="Uohara A."/>
            <person name="Ohji S."/>
            <person name="Ichikawa N."/>
        </authorList>
    </citation>
    <scope>NUCLEOTIDE SEQUENCE [LARGE SCALE GENOMIC DNA]</scope>
    <source>
        <strain evidence="1 2">NBRC 13755</strain>
    </source>
</reference>
<organism evidence="1 2">
    <name type="scientific">Acetobacter peroxydans</name>
    <dbReference type="NCBI Taxonomy" id="104098"/>
    <lineage>
        <taxon>Bacteria</taxon>
        <taxon>Pseudomonadati</taxon>
        <taxon>Pseudomonadota</taxon>
        <taxon>Alphaproteobacteria</taxon>
        <taxon>Acetobacterales</taxon>
        <taxon>Acetobacteraceae</taxon>
        <taxon>Acetobacter</taxon>
    </lineage>
</organism>
<dbReference type="Proteomes" id="UP000317730">
    <property type="component" value="Unassembled WGS sequence"/>
</dbReference>